<name>A0ABY7G088_MYAAR</name>
<evidence type="ECO:0000313" key="2">
    <source>
        <dbReference type="EMBL" id="WAR27880.1"/>
    </source>
</evidence>
<keyword evidence="3" id="KW-1185">Reference proteome</keyword>
<proteinExistence type="predicted"/>
<organism evidence="2 3">
    <name type="scientific">Mya arenaria</name>
    <name type="common">Soft-shell clam</name>
    <dbReference type="NCBI Taxonomy" id="6604"/>
    <lineage>
        <taxon>Eukaryota</taxon>
        <taxon>Metazoa</taxon>
        <taxon>Spiralia</taxon>
        <taxon>Lophotrochozoa</taxon>
        <taxon>Mollusca</taxon>
        <taxon>Bivalvia</taxon>
        <taxon>Autobranchia</taxon>
        <taxon>Heteroconchia</taxon>
        <taxon>Euheterodonta</taxon>
        <taxon>Imparidentia</taxon>
        <taxon>Neoheterodontei</taxon>
        <taxon>Myida</taxon>
        <taxon>Myoidea</taxon>
        <taxon>Myidae</taxon>
        <taxon>Mya</taxon>
    </lineage>
</organism>
<dbReference type="EMBL" id="CP111026">
    <property type="protein sequence ID" value="WAR27880.1"/>
    <property type="molecule type" value="Genomic_DNA"/>
</dbReference>
<protein>
    <submittedName>
        <fullName evidence="2">Uncharacterized protein</fullName>
    </submittedName>
</protein>
<accession>A0ABY7G088</accession>
<evidence type="ECO:0000313" key="3">
    <source>
        <dbReference type="Proteomes" id="UP001164746"/>
    </source>
</evidence>
<dbReference type="Proteomes" id="UP001164746">
    <property type="component" value="Chromosome 15"/>
</dbReference>
<feature type="region of interest" description="Disordered" evidence="1">
    <location>
        <begin position="1"/>
        <end position="28"/>
    </location>
</feature>
<sequence>MATRRSERRVTRSTSTKTEADTVSEMKNELQQTEVRFRKACNQINLLNRKMESIHKRYNCAKKNNHRVFRYKLRLRLAVVEGLRNMYYEYANKKASRVVELRSELYNESVEVVQQEDSEFEDSEMEDGTE</sequence>
<feature type="compositionally biased region" description="Basic and acidic residues" evidence="1">
    <location>
        <begin position="18"/>
        <end position="28"/>
    </location>
</feature>
<feature type="compositionally biased region" description="Basic and acidic residues" evidence="1">
    <location>
        <begin position="1"/>
        <end position="10"/>
    </location>
</feature>
<gene>
    <name evidence="2" type="ORF">MAR_013584</name>
</gene>
<reference evidence="2" key="1">
    <citation type="submission" date="2022-11" db="EMBL/GenBank/DDBJ databases">
        <title>Centuries of genome instability and evolution in soft-shell clam transmissible cancer (bioRxiv).</title>
        <authorList>
            <person name="Hart S.F.M."/>
            <person name="Yonemitsu M.A."/>
            <person name="Giersch R.M."/>
            <person name="Beal B.F."/>
            <person name="Arriagada G."/>
            <person name="Davis B.W."/>
            <person name="Ostrander E.A."/>
            <person name="Goff S.P."/>
            <person name="Metzger M.J."/>
        </authorList>
    </citation>
    <scope>NUCLEOTIDE SEQUENCE</scope>
    <source>
        <strain evidence="2">MELC-2E11</strain>
        <tissue evidence="2">Siphon/mantle</tissue>
    </source>
</reference>
<evidence type="ECO:0000256" key="1">
    <source>
        <dbReference type="SAM" id="MobiDB-lite"/>
    </source>
</evidence>